<dbReference type="Proteomes" id="UP001152622">
    <property type="component" value="Chromosome 2"/>
</dbReference>
<dbReference type="InterPro" id="IPR050951">
    <property type="entry name" value="Retrovirus_Pol_polyprotein"/>
</dbReference>
<feature type="compositionally biased region" description="Polar residues" evidence="1">
    <location>
        <begin position="41"/>
        <end position="52"/>
    </location>
</feature>
<keyword evidence="4" id="KW-1185">Reference proteome</keyword>
<evidence type="ECO:0000256" key="1">
    <source>
        <dbReference type="SAM" id="MobiDB-lite"/>
    </source>
</evidence>
<accession>A0A9Q1J9M6</accession>
<dbReference type="FunFam" id="3.30.420.10:FF:000032">
    <property type="entry name" value="Retrovirus-related Pol polyprotein from transposon 297-like Protein"/>
    <property type="match status" value="1"/>
</dbReference>
<feature type="region of interest" description="Disordered" evidence="1">
    <location>
        <begin position="15"/>
        <end position="58"/>
    </location>
</feature>
<dbReference type="PANTHER" id="PTHR37984">
    <property type="entry name" value="PROTEIN CBG26694"/>
    <property type="match status" value="1"/>
</dbReference>
<dbReference type="OrthoDB" id="8948897at2759"/>
<proteinExistence type="predicted"/>
<evidence type="ECO:0000259" key="2">
    <source>
        <dbReference type="PROSITE" id="PS50994"/>
    </source>
</evidence>
<dbReference type="InterPro" id="IPR012337">
    <property type="entry name" value="RNaseH-like_sf"/>
</dbReference>
<protein>
    <recommendedName>
        <fullName evidence="2">Integrase catalytic domain-containing protein</fullName>
    </recommendedName>
</protein>
<dbReference type="InterPro" id="IPR001584">
    <property type="entry name" value="Integrase_cat-core"/>
</dbReference>
<dbReference type="SUPFAM" id="SSF53098">
    <property type="entry name" value="Ribonuclease H-like"/>
    <property type="match status" value="1"/>
</dbReference>
<dbReference type="InterPro" id="IPR036397">
    <property type="entry name" value="RNaseH_sf"/>
</dbReference>
<gene>
    <name evidence="3" type="ORF">SKAU_G00061510</name>
</gene>
<dbReference type="PROSITE" id="PS50994">
    <property type="entry name" value="INTEGRASE"/>
    <property type="match status" value="1"/>
</dbReference>
<dbReference type="GO" id="GO:0015074">
    <property type="term" value="P:DNA integration"/>
    <property type="evidence" value="ECO:0007669"/>
    <property type="project" value="InterPro"/>
</dbReference>
<feature type="domain" description="Integrase catalytic" evidence="2">
    <location>
        <begin position="75"/>
        <end position="238"/>
    </location>
</feature>
<sequence length="485" mass="55160">MPQLSRDERNWIKAAGKLTGLHSGEDSADREMEDLPMADRIQSNVQRSQNSDTKPRSREEMARVLEDLGLQDLDLEECEVSRQWKDKLLHIIEQYGTIFSRDKMDCGNAKDFVHRTKVCRTGNQSAKQVASRLWNDFFLVYGFPKRIHSDQGANFESKLIEQLLEMAGVKKSHTTPYHPMGNGITERFNRTLGNMIRALPPQSKAKWPHMLQMLTFCYNCTEHETTGFAPFYLMFGRIPRLPIDVMFQHVLPNDTIVSHQEFVTKLKRDLNEAALIAQRHSLREQVRHSKLYDGKVKGSPLVIGDRVLLANRGERGKRKVADKWDLTPYEVMSVRSTINVYRIKDVQTAKEKVVHRNLLLPVSFLSLSKDVDQDPAHSDCDTATCRSDHAVAMPDEVEDCGVRTRHWLMQTEDDVSGLGLEEDGKPGSSSIIVSGAFDLSSHPDVLVTPHKLRQTHQTLCLAHNLSQFTLGSVATLNRLHVLFAR</sequence>
<reference evidence="3" key="1">
    <citation type="journal article" date="2023" name="Science">
        <title>Genome structures resolve the early diversification of teleost fishes.</title>
        <authorList>
            <person name="Parey E."/>
            <person name="Louis A."/>
            <person name="Montfort J."/>
            <person name="Bouchez O."/>
            <person name="Roques C."/>
            <person name="Iampietro C."/>
            <person name="Lluch J."/>
            <person name="Castinel A."/>
            <person name="Donnadieu C."/>
            <person name="Desvignes T."/>
            <person name="Floi Bucao C."/>
            <person name="Jouanno E."/>
            <person name="Wen M."/>
            <person name="Mejri S."/>
            <person name="Dirks R."/>
            <person name="Jansen H."/>
            <person name="Henkel C."/>
            <person name="Chen W.J."/>
            <person name="Zahm M."/>
            <person name="Cabau C."/>
            <person name="Klopp C."/>
            <person name="Thompson A.W."/>
            <person name="Robinson-Rechavi M."/>
            <person name="Braasch I."/>
            <person name="Lecointre G."/>
            <person name="Bobe J."/>
            <person name="Postlethwait J.H."/>
            <person name="Berthelot C."/>
            <person name="Roest Crollius H."/>
            <person name="Guiguen Y."/>
        </authorList>
    </citation>
    <scope>NUCLEOTIDE SEQUENCE</scope>
    <source>
        <strain evidence="3">WJC10195</strain>
    </source>
</reference>
<evidence type="ECO:0000313" key="4">
    <source>
        <dbReference type="Proteomes" id="UP001152622"/>
    </source>
</evidence>
<dbReference type="Gene3D" id="3.30.420.10">
    <property type="entry name" value="Ribonuclease H-like superfamily/Ribonuclease H"/>
    <property type="match status" value="1"/>
</dbReference>
<dbReference type="EMBL" id="JAINUF010000002">
    <property type="protein sequence ID" value="KAJ8375571.1"/>
    <property type="molecule type" value="Genomic_DNA"/>
</dbReference>
<dbReference type="PANTHER" id="PTHR37984:SF15">
    <property type="entry name" value="INTEGRASE CATALYTIC DOMAIN-CONTAINING PROTEIN"/>
    <property type="match status" value="1"/>
</dbReference>
<evidence type="ECO:0000313" key="3">
    <source>
        <dbReference type="EMBL" id="KAJ8375571.1"/>
    </source>
</evidence>
<comment type="caution">
    <text evidence="3">The sequence shown here is derived from an EMBL/GenBank/DDBJ whole genome shotgun (WGS) entry which is preliminary data.</text>
</comment>
<dbReference type="GO" id="GO:0003676">
    <property type="term" value="F:nucleic acid binding"/>
    <property type="evidence" value="ECO:0007669"/>
    <property type="project" value="InterPro"/>
</dbReference>
<organism evidence="3 4">
    <name type="scientific">Synaphobranchus kaupii</name>
    <name type="common">Kaup's arrowtooth eel</name>
    <dbReference type="NCBI Taxonomy" id="118154"/>
    <lineage>
        <taxon>Eukaryota</taxon>
        <taxon>Metazoa</taxon>
        <taxon>Chordata</taxon>
        <taxon>Craniata</taxon>
        <taxon>Vertebrata</taxon>
        <taxon>Euteleostomi</taxon>
        <taxon>Actinopterygii</taxon>
        <taxon>Neopterygii</taxon>
        <taxon>Teleostei</taxon>
        <taxon>Anguilliformes</taxon>
        <taxon>Synaphobranchidae</taxon>
        <taxon>Synaphobranchus</taxon>
    </lineage>
</organism>
<name>A0A9Q1J9M6_SYNKA</name>
<dbReference type="AlphaFoldDB" id="A0A9Q1J9M6"/>